<dbReference type="EMBL" id="JDYK01000007">
    <property type="protein sequence ID" value="EWS81518.1"/>
    <property type="molecule type" value="Genomic_DNA"/>
</dbReference>
<dbReference type="RefSeq" id="WP_038372058.1">
    <property type="nucleotide sequence ID" value="NZ_KK069992.1"/>
</dbReference>
<dbReference type="Proteomes" id="UP000023067">
    <property type="component" value="Unassembled WGS sequence"/>
</dbReference>
<protein>
    <recommendedName>
        <fullName evidence="3">Lipoprotein</fullName>
    </recommendedName>
</protein>
<sequence>MTRGVGGRSLPALAGAVLLALALSACLPGLSPGGGRAEEEWALDEPSGLYYRPDLIAQSVGPVEEHFPQLTDVAEVRWTEGRATDPQDRAPIPAPDDGWWQAAIDLGPDGVGELGAAASDGGGDAAVLDESAVREQIVPTVEHSVRECPGPWKDVRAALSRAGSSNISEAGDLIALAALCEDTGQLVTFARDM</sequence>
<gene>
    <name evidence="1" type="ORF">BF93_16980</name>
</gene>
<reference evidence="1 2" key="1">
    <citation type="submission" date="2014-02" db="EMBL/GenBank/DDBJ databases">
        <title>Genome sequence of Brachybacterium phenoliresistens strain W13A50.</title>
        <authorList>
            <person name="Wang X."/>
        </authorList>
    </citation>
    <scope>NUCLEOTIDE SEQUENCE [LARGE SCALE GENOMIC DNA]</scope>
    <source>
        <strain evidence="1 2">W13A50</strain>
    </source>
</reference>
<keyword evidence="2" id="KW-1185">Reference proteome</keyword>
<dbReference type="eggNOG" id="ENOG5031U23">
    <property type="taxonomic scope" value="Bacteria"/>
</dbReference>
<dbReference type="AlphaFoldDB" id="Z9JU58"/>
<proteinExistence type="predicted"/>
<dbReference type="HOGENOM" id="CLU_1406376_0_0_11"/>
<organism evidence="1 2">
    <name type="scientific">Brachybacterium phenoliresistens</name>
    <dbReference type="NCBI Taxonomy" id="396014"/>
    <lineage>
        <taxon>Bacteria</taxon>
        <taxon>Bacillati</taxon>
        <taxon>Actinomycetota</taxon>
        <taxon>Actinomycetes</taxon>
        <taxon>Micrococcales</taxon>
        <taxon>Dermabacteraceae</taxon>
        <taxon>Brachybacterium</taxon>
    </lineage>
</organism>
<accession>Z9JU58</accession>
<dbReference type="PATRIC" id="fig|396014.3.peg.1740"/>
<evidence type="ECO:0000313" key="2">
    <source>
        <dbReference type="Proteomes" id="UP000023067"/>
    </source>
</evidence>
<evidence type="ECO:0000313" key="1">
    <source>
        <dbReference type="EMBL" id="EWS81518.1"/>
    </source>
</evidence>
<comment type="caution">
    <text evidence="1">The sequence shown here is derived from an EMBL/GenBank/DDBJ whole genome shotgun (WGS) entry which is preliminary data.</text>
</comment>
<dbReference type="OrthoDB" id="4794210at2"/>
<evidence type="ECO:0008006" key="3">
    <source>
        <dbReference type="Google" id="ProtNLM"/>
    </source>
</evidence>
<name>Z9JU58_9MICO</name>
<dbReference type="PROSITE" id="PS51257">
    <property type="entry name" value="PROKAR_LIPOPROTEIN"/>
    <property type="match status" value="1"/>
</dbReference>
<dbReference type="STRING" id="396014.BF93_16980"/>